<dbReference type="STRING" id="1276538.A0A1X7RFX3"/>
<dbReference type="AlphaFoldDB" id="A0A1X7RFX3"/>
<evidence type="ECO:0000259" key="1">
    <source>
        <dbReference type="Pfam" id="PF22685"/>
    </source>
</evidence>
<dbReference type="InterPro" id="IPR055080">
    <property type="entry name" value="Gal80p-like_C"/>
</dbReference>
<feature type="domain" description="Gal80p-like C-terminal" evidence="1">
    <location>
        <begin position="4"/>
        <end position="121"/>
    </location>
</feature>
<accession>A0A1X7RFX3</accession>
<proteinExistence type="predicted"/>
<dbReference type="Pfam" id="PF22685">
    <property type="entry name" value="Gal80p_C-like"/>
    <property type="match status" value="1"/>
</dbReference>
<dbReference type="SUPFAM" id="SSF55347">
    <property type="entry name" value="Glyceraldehyde-3-phosphate dehydrogenase-like, C-terminal domain"/>
    <property type="match status" value="1"/>
</dbReference>
<sequence length="214" mass="22924">MVGGRATVEWAEYLEDAETGGNMLTIPVGHLYDSISIVVGELQSLAATVSTQTKIVDVSPGDGVKGGTPKKIQRTAVDHVSFSGLLSSGAQSSVVVYGGEPFPGEPHLIWRIEGEKGVLDVRAKHTFAINMSVGDIKVRLQDFASGEVKEIEIQDDQPGPVGNVGRLYEAFADGEKVPDWKDAVMRHSWIVRSVSIRRSMLDELSFTLSAGGSA</sequence>
<evidence type="ECO:0000313" key="3">
    <source>
        <dbReference type="Proteomes" id="UP000215127"/>
    </source>
</evidence>
<keyword evidence="3" id="KW-1185">Reference proteome</keyword>
<evidence type="ECO:0000313" key="2">
    <source>
        <dbReference type="EMBL" id="SMQ46312.1"/>
    </source>
</evidence>
<name>A0A1X7RFX3_ZYMT9</name>
<reference evidence="2 3" key="1">
    <citation type="submission" date="2016-06" db="EMBL/GenBank/DDBJ databases">
        <authorList>
            <person name="Kjaerup R.B."/>
            <person name="Dalgaard T.S."/>
            <person name="Juul-Madsen H.R."/>
        </authorList>
    </citation>
    <scope>NUCLEOTIDE SEQUENCE [LARGE SCALE GENOMIC DNA]</scope>
</reference>
<organism evidence="2 3">
    <name type="scientific">Zymoseptoria tritici (strain ST99CH_3D7)</name>
    <dbReference type="NCBI Taxonomy" id="1276538"/>
    <lineage>
        <taxon>Eukaryota</taxon>
        <taxon>Fungi</taxon>
        <taxon>Dikarya</taxon>
        <taxon>Ascomycota</taxon>
        <taxon>Pezizomycotina</taxon>
        <taxon>Dothideomycetes</taxon>
        <taxon>Dothideomycetidae</taxon>
        <taxon>Mycosphaerellales</taxon>
        <taxon>Mycosphaerellaceae</taxon>
        <taxon>Zymoseptoria</taxon>
    </lineage>
</organism>
<protein>
    <recommendedName>
        <fullName evidence="1">Gal80p-like C-terminal domain-containing protein</fullName>
    </recommendedName>
</protein>
<dbReference type="Proteomes" id="UP000215127">
    <property type="component" value="Chromosome 1"/>
</dbReference>
<dbReference type="Gene3D" id="3.30.360.10">
    <property type="entry name" value="Dihydrodipicolinate Reductase, domain 2"/>
    <property type="match status" value="1"/>
</dbReference>
<gene>
    <name evidence="2" type="ORF">ZT3D7_G1458</name>
</gene>
<dbReference type="EMBL" id="LT853692">
    <property type="protein sequence ID" value="SMQ46312.1"/>
    <property type="molecule type" value="Genomic_DNA"/>
</dbReference>